<reference evidence="1 2" key="1">
    <citation type="submission" date="2020-07" db="EMBL/GenBank/DDBJ databases">
        <title>Sequencing the genomes of 1000 actinobacteria strains.</title>
        <authorList>
            <person name="Klenk H.-P."/>
        </authorList>
    </citation>
    <scope>NUCLEOTIDE SEQUENCE [LARGE SCALE GENOMIC DNA]</scope>
    <source>
        <strain evidence="1 2">DSM 24662</strain>
    </source>
</reference>
<proteinExistence type="predicted"/>
<evidence type="ECO:0000313" key="1">
    <source>
        <dbReference type="EMBL" id="NYE21546.1"/>
    </source>
</evidence>
<protein>
    <submittedName>
        <fullName evidence="1">Uncharacterized protein</fullName>
    </submittedName>
</protein>
<dbReference type="Proteomes" id="UP000576969">
    <property type="component" value="Unassembled WGS sequence"/>
</dbReference>
<comment type="caution">
    <text evidence="1">The sequence shown here is derived from an EMBL/GenBank/DDBJ whole genome shotgun (WGS) entry which is preliminary data.</text>
</comment>
<accession>A0A7Y9KLB8</accession>
<evidence type="ECO:0000313" key="2">
    <source>
        <dbReference type="Proteomes" id="UP000576969"/>
    </source>
</evidence>
<sequence length="70" mass="7660">MSKIRGQSPIDPSDAKITIGELAKDWLLDQEAVLKPSSFHPIESVWRNRVQPRWGPFTLGPSGTATSEAG</sequence>
<dbReference type="EMBL" id="JACCBV010000001">
    <property type="protein sequence ID" value="NYE21546.1"/>
    <property type="molecule type" value="Genomic_DNA"/>
</dbReference>
<gene>
    <name evidence="1" type="ORF">BJ991_003574</name>
</gene>
<keyword evidence="2" id="KW-1185">Reference proteome</keyword>
<organism evidence="1 2">
    <name type="scientific">Microbacterium immunditiarum</name>
    <dbReference type="NCBI Taxonomy" id="337480"/>
    <lineage>
        <taxon>Bacteria</taxon>
        <taxon>Bacillati</taxon>
        <taxon>Actinomycetota</taxon>
        <taxon>Actinomycetes</taxon>
        <taxon>Micrococcales</taxon>
        <taxon>Microbacteriaceae</taxon>
        <taxon>Microbacterium</taxon>
    </lineage>
</organism>
<name>A0A7Y9KLB8_9MICO</name>
<dbReference type="AlphaFoldDB" id="A0A7Y9KLB8"/>